<protein>
    <recommendedName>
        <fullName evidence="2">PiggyBac transposable element-derived protein domain-containing protein</fullName>
    </recommendedName>
</protein>
<sequence>MVTGASGERRGRVWRCASGSAAAAISDAPGRAERPKVAQSLRFGGSGRAGNRRRDESAFHFGLDGNDNKGAPRRATQPDEDRVSTTRNKPNSRDHHKSGSSSSSEDEDVLAILPSPAISDNSGCPSTHTTSKRTFKKNISWAVVVVVEDTWIHETLDTEINSLMQPAYIKKNTEEWEWYQFYEQYVDDDILNTCTNRKRVLETGKSMRLTLKELKVYIDIIMIMSALHYPQISMYWSKKWKVPMIAKAMTRNRFFTLD</sequence>
<dbReference type="PANTHER" id="PTHR47272:SF1">
    <property type="entry name" value="PIGGYBAC TRANSPOSABLE ELEMENT-DERIVED PROTEIN 3-LIKE"/>
    <property type="match status" value="1"/>
</dbReference>
<dbReference type="Proteomes" id="UP000299102">
    <property type="component" value="Unassembled WGS sequence"/>
</dbReference>
<proteinExistence type="predicted"/>
<accession>A0A4C2AEP3</accession>
<name>A0A4C2AEP3_EUMVA</name>
<evidence type="ECO:0000313" key="4">
    <source>
        <dbReference type="Proteomes" id="UP000299102"/>
    </source>
</evidence>
<keyword evidence="4" id="KW-1185">Reference proteome</keyword>
<organism evidence="3 4">
    <name type="scientific">Eumeta variegata</name>
    <name type="common">Bagworm moth</name>
    <name type="synonym">Eumeta japonica</name>
    <dbReference type="NCBI Taxonomy" id="151549"/>
    <lineage>
        <taxon>Eukaryota</taxon>
        <taxon>Metazoa</taxon>
        <taxon>Ecdysozoa</taxon>
        <taxon>Arthropoda</taxon>
        <taxon>Hexapoda</taxon>
        <taxon>Insecta</taxon>
        <taxon>Pterygota</taxon>
        <taxon>Neoptera</taxon>
        <taxon>Endopterygota</taxon>
        <taxon>Lepidoptera</taxon>
        <taxon>Glossata</taxon>
        <taxon>Ditrysia</taxon>
        <taxon>Tineoidea</taxon>
        <taxon>Psychidae</taxon>
        <taxon>Oiketicinae</taxon>
        <taxon>Eumeta</taxon>
    </lineage>
</organism>
<dbReference type="Pfam" id="PF13843">
    <property type="entry name" value="DDE_Tnp_1_7"/>
    <property type="match status" value="1"/>
</dbReference>
<dbReference type="PANTHER" id="PTHR47272">
    <property type="entry name" value="DDE_TNP_1_7 DOMAIN-CONTAINING PROTEIN"/>
    <property type="match status" value="1"/>
</dbReference>
<feature type="domain" description="PiggyBac transposable element-derived protein" evidence="2">
    <location>
        <begin position="180"/>
        <end position="257"/>
    </location>
</feature>
<dbReference type="OrthoDB" id="118105at2759"/>
<gene>
    <name evidence="3" type="ORF">EVAR_98954_1</name>
</gene>
<dbReference type="EMBL" id="BGZK01003103">
    <property type="protein sequence ID" value="GBP98272.1"/>
    <property type="molecule type" value="Genomic_DNA"/>
</dbReference>
<feature type="region of interest" description="Disordered" evidence="1">
    <location>
        <begin position="1"/>
        <end position="108"/>
    </location>
</feature>
<feature type="compositionally biased region" description="Low complexity" evidence="1">
    <location>
        <begin position="17"/>
        <end position="28"/>
    </location>
</feature>
<comment type="caution">
    <text evidence="3">The sequence shown here is derived from an EMBL/GenBank/DDBJ whole genome shotgun (WGS) entry which is preliminary data.</text>
</comment>
<dbReference type="AlphaFoldDB" id="A0A4C2AEP3"/>
<evidence type="ECO:0000259" key="2">
    <source>
        <dbReference type="Pfam" id="PF13843"/>
    </source>
</evidence>
<reference evidence="3 4" key="1">
    <citation type="journal article" date="2019" name="Commun. Biol.">
        <title>The bagworm genome reveals a unique fibroin gene that provides high tensile strength.</title>
        <authorList>
            <person name="Kono N."/>
            <person name="Nakamura H."/>
            <person name="Ohtoshi R."/>
            <person name="Tomita M."/>
            <person name="Numata K."/>
            <person name="Arakawa K."/>
        </authorList>
    </citation>
    <scope>NUCLEOTIDE SEQUENCE [LARGE SCALE GENOMIC DNA]</scope>
</reference>
<dbReference type="STRING" id="151549.A0A4C2AEP3"/>
<evidence type="ECO:0000313" key="3">
    <source>
        <dbReference type="EMBL" id="GBP98272.1"/>
    </source>
</evidence>
<evidence type="ECO:0000256" key="1">
    <source>
        <dbReference type="SAM" id="MobiDB-lite"/>
    </source>
</evidence>
<dbReference type="InterPro" id="IPR029526">
    <property type="entry name" value="PGBD"/>
</dbReference>